<evidence type="ECO:0000313" key="3">
    <source>
        <dbReference type="EMBL" id="KAK9984215.1"/>
    </source>
</evidence>
<dbReference type="PANTHER" id="PTHR33181">
    <property type="entry name" value="OS01G0778500 PROTEIN"/>
    <property type="match status" value="1"/>
</dbReference>
<name>A0AAW2BDW4_9ROSI</name>
<keyword evidence="4" id="KW-1185">Reference proteome</keyword>
<dbReference type="PANTHER" id="PTHR33181:SF17">
    <property type="entry name" value="OS01G0778500 PROTEIN"/>
    <property type="match status" value="1"/>
</dbReference>
<keyword evidence="1" id="KW-1133">Transmembrane helix</keyword>
<gene>
    <name evidence="3" type="ORF">SO802_033740</name>
</gene>
<reference evidence="3 4" key="1">
    <citation type="submission" date="2024-01" db="EMBL/GenBank/DDBJ databases">
        <title>A telomere-to-telomere, gap-free genome of sweet tea (Lithocarpus litseifolius).</title>
        <authorList>
            <person name="Zhou J."/>
        </authorList>
    </citation>
    <scope>NUCLEOTIDE SEQUENCE [LARGE SCALE GENOMIC DNA]</scope>
    <source>
        <strain evidence="3">Zhou-2022a</strain>
        <tissue evidence="3">Leaf</tissue>
    </source>
</reference>
<evidence type="ECO:0008006" key="5">
    <source>
        <dbReference type="Google" id="ProtNLM"/>
    </source>
</evidence>
<evidence type="ECO:0000313" key="4">
    <source>
        <dbReference type="Proteomes" id="UP001459277"/>
    </source>
</evidence>
<keyword evidence="2" id="KW-0732">Signal</keyword>
<feature type="transmembrane region" description="Helical" evidence="1">
    <location>
        <begin position="33"/>
        <end position="59"/>
    </location>
</feature>
<keyword evidence="1" id="KW-0472">Membrane</keyword>
<organism evidence="3 4">
    <name type="scientific">Lithocarpus litseifolius</name>
    <dbReference type="NCBI Taxonomy" id="425828"/>
    <lineage>
        <taxon>Eukaryota</taxon>
        <taxon>Viridiplantae</taxon>
        <taxon>Streptophyta</taxon>
        <taxon>Embryophyta</taxon>
        <taxon>Tracheophyta</taxon>
        <taxon>Spermatophyta</taxon>
        <taxon>Magnoliopsida</taxon>
        <taxon>eudicotyledons</taxon>
        <taxon>Gunneridae</taxon>
        <taxon>Pentapetalae</taxon>
        <taxon>rosids</taxon>
        <taxon>fabids</taxon>
        <taxon>Fagales</taxon>
        <taxon>Fagaceae</taxon>
        <taxon>Lithocarpus</taxon>
    </lineage>
</organism>
<feature type="signal peptide" evidence="2">
    <location>
        <begin position="1"/>
        <end position="19"/>
    </location>
</feature>
<accession>A0AAW2BDW4</accession>
<evidence type="ECO:0000256" key="1">
    <source>
        <dbReference type="SAM" id="Phobius"/>
    </source>
</evidence>
<comment type="caution">
    <text evidence="3">The sequence shown here is derived from an EMBL/GenBank/DDBJ whole genome shotgun (WGS) entry which is preliminary data.</text>
</comment>
<evidence type="ECO:0000256" key="2">
    <source>
        <dbReference type="SAM" id="SignalP"/>
    </source>
</evidence>
<dbReference type="Proteomes" id="UP001459277">
    <property type="component" value="Unassembled WGS sequence"/>
</dbReference>
<dbReference type="EMBL" id="JAZDWU010000012">
    <property type="protein sequence ID" value="KAK9984215.1"/>
    <property type="molecule type" value="Genomic_DNA"/>
</dbReference>
<sequence>MYHTTFVFAILALYVYCSCIEKSNSLSIGSLLVQAYCELVLLVILCLHSTSCSIFNLIVSYIKAFHFNAPHLFLFSGRGIYILYKDVKSCPCEDVQVLWSILVESHSHTPSLPST</sequence>
<feature type="chain" id="PRO_5043811191" description="Secreted protein" evidence="2">
    <location>
        <begin position="20"/>
        <end position="115"/>
    </location>
</feature>
<proteinExistence type="predicted"/>
<protein>
    <recommendedName>
        <fullName evidence="5">Secreted protein</fullName>
    </recommendedName>
</protein>
<keyword evidence="1" id="KW-0812">Transmembrane</keyword>
<dbReference type="AlphaFoldDB" id="A0AAW2BDW4"/>